<dbReference type="InterPro" id="IPR054585">
    <property type="entry name" value="NDH2-like_C"/>
</dbReference>
<proteinExistence type="inferred from homology"/>
<dbReference type="InterPro" id="IPR036188">
    <property type="entry name" value="FAD/NAD-bd_sf"/>
</dbReference>
<evidence type="ECO:0000313" key="10">
    <source>
        <dbReference type="EMBL" id="KAG1311045.1"/>
    </source>
</evidence>
<reference evidence="10" key="1">
    <citation type="journal article" date="2020" name="Microb. Genom.">
        <title>Genetic diversity of clinical and environmental Mucorales isolates obtained from an investigation of mucormycosis cases among solid organ transplant recipients.</title>
        <authorList>
            <person name="Nguyen M.H."/>
            <person name="Kaul D."/>
            <person name="Muto C."/>
            <person name="Cheng S.J."/>
            <person name="Richter R.A."/>
            <person name="Bruno V.M."/>
            <person name="Liu G."/>
            <person name="Beyhan S."/>
            <person name="Sundermann A.J."/>
            <person name="Mounaud S."/>
            <person name="Pasculle A.W."/>
            <person name="Nierman W.C."/>
            <person name="Driscoll E."/>
            <person name="Cumbie R."/>
            <person name="Clancy C.J."/>
            <person name="Dupont C.L."/>
        </authorList>
    </citation>
    <scope>NUCLEOTIDE SEQUENCE</scope>
    <source>
        <strain evidence="10">GL11</strain>
    </source>
</reference>
<dbReference type="GO" id="GO:0005509">
    <property type="term" value="F:calcium ion binding"/>
    <property type="evidence" value="ECO:0007669"/>
    <property type="project" value="InterPro"/>
</dbReference>
<dbReference type="InterPro" id="IPR018247">
    <property type="entry name" value="EF_Hand_1_Ca_BS"/>
</dbReference>
<dbReference type="OrthoDB" id="3244603at2759"/>
<evidence type="ECO:0000256" key="6">
    <source>
        <dbReference type="ARBA" id="ARBA00022946"/>
    </source>
</evidence>
<dbReference type="Pfam" id="PF07992">
    <property type="entry name" value="Pyr_redox_2"/>
    <property type="match status" value="1"/>
</dbReference>
<comment type="similarity">
    <text evidence="2">Belongs to the NADH dehydrogenase family.</text>
</comment>
<dbReference type="GO" id="GO:0003954">
    <property type="term" value="F:NADH dehydrogenase activity"/>
    <property type="evidence" value="ECO:0007669"/>
    <property type="project" value="InterPro"/>
</dbReference>
<dbReference type="InterPro" id="IPR045024">
    <property type="entry name" value="NDH-2"/>
</dbReference>
<name>A0A9P6XDQ7_RHIOR</name>
<dbReference type="PRINTS" id="PR00368">
    <property type="entry name" value="FADPNR"/>
</dbReference>
<feature type="domain" description="EF-hand" evidence="9">
    <location>
        <begin position="472"/>
        <end position="507"/>
    </location>
</feature>
<evidence type="ECO:0000256" key="4">
    <source>
        <dbReference type="ARBA" id="ARBA00022827"/>
    </source>
</evidence>
<evidence type="ECO:0000256" key="3">
    <source>
        <dbReference type="ARBA" id="ARBA00022630"/>
    </source>
</evidence>
<keyword evidence="4" id="KW-0274">FAD</keyword>
<dbReference type="Pfam" id="PF13202">
    <property type="entry name" value="EF-hand_5"/>
    <property type="match status" value="1"/>
</dbReference>
<dbReference type="EMBL" id="JAANQT010000433">
    <property type="protein sequence ID" value="KAG1311045.1"/>
    <property type="molecule type" value="Genomic_DNA"/>
</dbReference>
<accession>A0A9P6XDQ7</accession>
<sequence length="616" mass="70128">MYSTRSFLTHTSKRSFNAFNARQFSTQKLKDAWLGPKLKRLLKYTGGAGLLAGTGYYLFTDRDRIVQVFEAHQSVPEEALNPKRGGAKNLRVVTRQIDETIEKLDETKPRLVVVGSGWGAISLIKKLDKDKYNVTLVSNNNYFLFTPLLPSATVGTLELRSLLEPIRKILSRINGHFLEGTAVDIDIDNKYLEVRGCNGEENFYVPYDKLVVAVGSTSMTHGVQGLENTFQLKTIQDAMNIKRKVTQNVEKACLPTTTPEERKELLSFVVCGGGPTGVEFAAEMSDWINEDMVKWFPELIREDVSIHIIQSRDHILNTFDGKISEYAEKRFERDHVNVITNARVDKIEPGKVVYKIKSKDGGQPELHSLPFGLCLWSTGIAMTPFARKITEKFKQQEHKRVLTTDGHLHLKGVEDCSIFALGDCATIDNPHLVENIMDIFREGDLNDDGKLDFDEFVRLCTLMRTRYPLTDQHLKNLEKIFKTYDRSQKGSLDIEELKLLLKDVDAKMTQLPATAQVANQQGCYLAKYLNHLASDDELNTQRKIKPFRYNHLGTLAYLGNTAVGDFKWGYQMVGGLWALYLWRSVYWSEQVSMRTRMNLSIDWTKCAIWGRDISTV</sequence>
<dbReference type="PANTHER" id="PTHR43706:SF50">
    <property type="entry name" value="NADH DEHYDROGENASE (UBIQUINONE)-RELATED"/>
    <property type="match status" value="1"/>
</dbReference>
<keyword evidence="5" id="KW-0106">Calcium</keyword>
<dbReference type="SUPFAM" id="SSF47473">
    <property type="entry name" value="EF-hand"/>
    <property type="match status" value="1"/>
</dbReference>
<feature type="domain" description="EF-hand" evidence="9">
    <location>
        <begin position="431"/>
        <end position="466"/>
    </location>
</feature>
<comment type="subcellular location">
    <subcellularLocation>
        <location evidence="1">Mitochondrion inner membrane</location>
        <topology evidence="1">Peripheral membrane protein</topology>
        <orientation evidence="1">Intermembrane side</orientation>
    </subcellularLocation>
</comment>
<keyword evidence="6" id="KW-0809">Transit peptide</keyword>
<dbReference type="InterPro" id="IPR002048">
    <property type="entry name" value="EF_hand_dom"/>
</dbReference>
<evidence type="ECO:0000256" key="8">
    <source>
        <dbReference type="ARBA" id="ARBA00023027"/>
    </source>
</evidence>
<evidence type="ECO:0000259" key="9">
    <source>
        <dbReference type="PROSITE" id="PS50222"/>
    </source>
</evidence>
<dbReference type="AlphaFoldDB" id="A0A9P6XDQ7"/>
<keyword evidence="7" id="KW-0560">Oxidoreductase</keyword>
<keyword evidence="3" id="KW-0285">Flavoprotein</keyword>
<dbReference type="Proteomes" id="UP000716291">
    <property type="component" value="Unassembled WGS sequence"/>
</dbReference>
<evidence type="ECO:0000256" key="5">
    <source>
        <dbReference type="ARBA" id="ARBA00022837"/>
    </source>
</evidence>
<dbReference type="InterPro" id="IPR023753">
    <property type="entry name" value="FAD/NAD-binding_dom"/>
</dbReference>
<dbReference type="SMART" id="SM00054">
    <property type="entry name" value="EFh"/>
    <property type="match status" value="2"/>
</dbReference>
<evidence type="ECO:0000256" key="1">
    <source>
        <dbReference type="ARBA" id="ARBA00004137"/>
    </source>
</evidence>
<dbReference type="PANTHER" id="PTHR43706">
    <property type="entry name" value="NADH DEHYDROGENASE"/>
    <property type="match status" value="1"/>
</dbReference>
<dbReference type="Gene3D" id="3.50.50.100">
    <property type="match status" value="2"/>
</dbReference>
<dbReference type="GO" id="GO:0005743">
    <property type="term" value="C:mitochondrial inner membrane"/>
    <property type="evidence" value="ECO:0007669"/>
    <property type="project" value="UniProtKB-SubCell"/>
</dbReference>
<evidence type="ECO:0000256" key="7">
    <source>
        <dbReference type="ARBA" id="ARBA00023002"/>
    </source>
</evidence>
<dbReference type="PROSITE" id="PS50222">
    <property type="entry name" value="EF_HAND_2"/>
    <property type="match status" value="2"/>
</dbReference>
<keyword evidence="11" id="KW-1185">Reference proteome</keyword>
<evidence type="ECO:0000256" key="2">
    <source>
        <dbReference type="ARBA" id="ARBA00005272"/>
    </source>
</evidence>
<dbReference type="InterPro" id="IPR011992">
    <property type="entry name" value="EF-hand-dom_pair"/>
</dbReference>
<organism evidence="10 11">
    <name type="scientific">Rhizopus oryzae</name>
    <name type="common">Mucormycosis agent</name>
    <name type="synonym">Rhizopus arrhizus var. delemar</name>
    <dbReference type="NCBI Taxonomy" id="64495"/>
    <lineage>
        <taxon>Eukaryota</taxon>
        <taxon>Fungi</taxon>
        <taxon>Fungi incertae sedis</taxon>
        <taxon>Mucoromycota</taxon>
        <taxon>Mucoromycotina</taxon>
        <taxon>Mucoromycetes</taxon>
        <taxon>Mucorales</taxon>
        <taxon>Mucorineae</taxon>
        <taxon>Rhizopodaceae</taxon>
        <taxon>Rhizopus</taxon>
    </lineage>
</organism>
<dbReference type="PROSITE" id="PS00018">
    <property type="entry name" value="EF_HAND_1"/>
    <property type="match status" value="1"/>
</dbReference>
<gene>
    <name evidence="10" type="ORF">G6F64_004104</name>
</gene>
<dbReference type="SUPFAM" id="SSF51905">
    <property type="entry name" value="FAD/NAD(P)-binding domain"/>
    <property type="match status" value="2"/>
</dbReference>
<keyword evidence="8" id="KW-0520">NAD</keyword>
<evidence type="ECO:0000313" key="11">
    <source>
        <dbReference type="Proteomes" id="UP000716291"/>
    </source>
</evidence>
<protein>
    <recommendedName>
        <fullName evidence="9">EF-hand domain-containing protein</fullName>
    </recommendedName>
</protein>
<dbReference type="Pfam" id="PF22366">
    <property type="entry name" value="NDH2_C"/>
    <property type="match status" value="1"/>
</dbReference>
<comment type="caution">
    <text evidence="10">The sequence shown here is derived from an EMBL/GenBank/DDBJ whole genome shotgun (WGS) entry which is preliminary data.</text>
</comment>